<proteinExistence type="predicted"/>
<dbReference type="EMBL" id="BK032510">
    <property type="protein sequence ID" value="DAF43758.1"/>
    <property type="molecule type" value="Genomic_DNA"/>
</dbReference>
<organism evidence="1">
    <name type="scientific">Myoviridae sp. ctNQV2</name>
    <dbReference type="NCBI Taxonomy" id="2827683"/>
    <lineage>
        <taxon>Viruses</taxon>
        <taxon>Duplodnaviria</taxon>
        <taxon>Heunggongvirae</taxon>
        <taxon>Uroviricota</taxon>
        <taxon>Caudoviricetes</taxon>
    </lineage>
</organism>
<accession>A0A8S5RYA6</accession>
<name>A0A8S5RYA6_9CAUD</name>
<evidence type="ECO:0000313" key="1">
    <source>
        <dbReference type="EMBL" id="DAF43758.1"/>
    </source>
</evidence>
<protein>
    <submittedName>
        <fullName evidence="1">Uncharacterized protein</fullName>
    </submittedName>
</protein>
<reference evidence="1" key="1">
    <citation type="journal article" date="2021" name="Proc. Natl. Acad. Sci. U.S.A.">
        <title>A Catalog of Tens of Thousands of Viruses from Human Metagenomes Reveals Hidden Associations with Chronic Diseases.</title>
        <authorList>
            <person name="Tisza M.J."/>
            <person name="Buck C.B."/>
        </authorList>
    </citation>
    <scope>NUCLEOTIDE SEQUENCE</scope>
    <source>
        <strain evidence="1">CtNQV2</strain>
    </source>
</reference>
<sequence>METNEKNNLTENTIVSFNINDAIKGIGIIKGIANRSLPVIGKSYIIEILSSKGIDKKTYPYSSIVVFEKFIEVKHF</sequence>